<dbReference type="Proteomes" id="UP001589607">
    <property type="component" value="Unassembled WGS sequence"/>
</dbReference>
<evidence type="ECO:0000313" key="3">
    <source>
        <dbReference type="Proteomes" id="UP001589607"/>
    </source>
</evidence>
<name>A0ABV5GRD4_9FLAO</name>
<organism evidence="2 3">
    <name type="scientific">Flavobacterium jumunjinense</name>
    <dbReference type="NCBI Taxonomy" id="998845"/>
    <lineage>
        <taxon>Bacteria</taxon>
        <taxon>Pseudomonadati</taxon>
        <taxon>Bacteroidota</taxon>
        <taxon>Flavobacteriia</taxon>
        <taxon>Flavobacteriales</taxon>
        <taxon>Flavobacteriaceae</taxon>
        <taxon>Flavobacterium</taxon>
    </lineage>
</organism>
<sequence length="242" mass="28082">MNHNTKSNYNQEVESNGYAIINDVFSNEETQSFIYEIEQISDSLNKTFRKSKDLFAIRQFLKEVPTINKILFNDALKNILGQLLGNDYFVVKSIYFDKPEQSNWFVSYHQDLTISVDKKLECSGFNNWTIKQNQFSVQPTEKILENIFTIRIHLDDTDEKNGALRIIPKSHANGIVRLDSFDFNEAEEQIAKVKKGGIMIMKPLLFHASNKTINNEKRRVIHVEFSNLDLPEGISWSEKINI</sequence>
<reference evidence="2 3" key="1">
    <citation type="submission" date="2024-09" db="EMBL/GenBank/DDBJ databases">
        <authorList>
            <person name="Sun Q."/>
            <person name="Mori K."/>
        </authorList>
    </citation>
    <scope>NUCLEOTIDE SEQUENCE [LARGE SCALE GENOMIC DNA]</scope>
    <source>
        <strain evidence="2 3">CECT 7955</strain>
    </source>
</reference>
<keyword evidence="3" id="KW-1185">Reference proteome</keyword>
<protein>
    <submittedName>
        <fullName evidence="2">Phytanoyl-CoA dioxygenase family protein</fullName>
    </submittedName>
</protein>
<keyword evidence="2" id="KW-0223">Dioxygenase</keyword>
<dbReference type="Pfam" id="PF05721">
    <property type="entry name" value="PhyH"/>
    <property type="match status" value="1"/>
</dbReference>
<dbReference type="PANTHER" id="PTHR20883">
    <property type="entry name" value="PHYTANOYL-COA DIOXYGENASE DOMAIN CONTAINING 1"/>
    <property type="match status" value="1"/>
</dbReference>
<dbReference type="InterPro" id="IPR008775">
    <property type="entry name" value="Phytyl_CoA_dOase-like"/>
</dbReference>
<dbReference type="SUPFAM" id="SSF51197">
    <property type="entry name" value="Clavaminate synthase-like"/>
    <property type="match status" value="1"/>
</dbReference>
<dbReference type="PANTHER" id="PTHR20883:SF48">
    <property type="entry name" value="ECTOINE DIOXYGENASE"/>
    <property type="match status" value="1"/>
</dbReference>
<accession>A0ABV5GRD4</accession>
<comment type="caution">
    <text evidence="2">The sequence shown here is derived from an EMBL/GenBank/DDBJ whole genome shotgun (WGS) entry which is preliminary data.</text>
</comment>
<evidence type="ECO:0000313" key="2">
    <source>
        <dbReference type="EMBL" id="MFB9097908.1"/>
    </source>
</evidence>
<comment type="cofactor">
    <cofactor evidence="1">
        <name>Fe(2+)</name>
        <dbReference type="ChEBI" id="CHEBI:29033"/>
    </cofactor>
</comment>
<gene>
    <name evidence="2" type="ORF">ACFFVF_15420</name>
</gene>
<keyword evidence="2" id="KW-0560">Oxidoreductase</keyword>
<dbReference type="EMBL" id="JBHMEY010000066">
    <property type="protein sequence ID" value="MFB9097908.1"/>
    <property type="molecule type" value="Genomic_DNA"/>
</dbReference>
<evidence type="ECO:0000256" key="1">
    <source>
        <dbReference type="ARBA" id="ARBA00001954"/>
    </source>
</evidence>
<dbReference type="GO" id="GO:0051213">
    <property type="term" value="F:dioxygenase activity"/>
    <property type="evidence" value="ECO:0007669"/>
    <property type="project" value="UniProtKB-KW"/>
</dbReference>
<proteinExistence type="predicted"/>
<dbReference type="Gene3D" id="2.60.120.620">
    <property type="entry name" value="q2cbj1_9rhob like domain"/>
    <property type="match status" value="1"/>
</dbReference>
<dbReference type="RefSeq" id="WP_236458107.1">
    <property type="nucleotide sequence ID" value="NZ_CBCSGE010000008.1"/>
</dbReference>